<protein>
    <submittedName>
        <fullName evidence="1">Uncharacterized protein</fullName>
    </submittedName>
</protein>
<gene>
    <name evidence="1" type="ORF">HNR73_005396</name>
</gene>
<comment type="caution">
    <text evidence="1">The sequence shown here is derived from an EMBL/GenBank/DDBJ whole genome shotgun (WGS) entry which is preliminary data.</text>
</comment>
<dbReference type="RefSeq" id="WP_184790331.1">
    <property type="nucleotide sequence ID" value="NZ_BONT01000093.1"/>
</dbReference>
<accession>A0A841G028</accession>
<dbReference type="AlphaFoldDB" id="A0A841G028"/>
<proteinExistence type="predicted"/>
<reference evidence="1 2" key="1">
    <citation type="submission" date="2020-08" db="EMBL/GenBank/DDBJ databases">
        <title>Genomic Encyclopedia of Type Strains, Phase IV (KMG-IV): sequencing the most valuable type-strain genomes for metagenomic binning, comparative biology and taxonomic classification.</title>
        <authorList>
            <person name="Goeker M."/>
        </authorList>
    </citation>
    <scope>NUCLEOTIDE SEQUENCE [LARGE SCALE GENOMIC DNA]</scope>
    <source>
        <strain evidence="1 2">YIM 65646</strain>
    </source>
</reference>
<dbReference type="EMBL" id="JACHGT010000012">
    <property type="protein sequence ID" value="MBB6037520.1"/>
    <property type="molecule type" value="Genomic_DNA"/>
</dbReference>
<keyword evidence="2" id="KW-1185">Reference proteome</keyword>
<evidence type="ECO:0000313" key="2">
    <source>
        <dbReference type="Proteomes" id="UP000548476"/>
    </source>
</evidence>
<organism evidence="1 2">
    <name type="scientific">Phytomonospora endophytica</name>
    <dbReference type="NCBI Taxonomy" id="714109"/>
    <lineage>
        <taxon>Bacteria</taxon>
        <taxon>Bacillati</taxon>
        <taxon>Actinomycetota</taxon>
        <taxon>Actinomycetes</taxon>
        <taxon>Micromonosporales</taxon>
        <taxon>Micromonosporaceae</taxon>
        <taxon>Phytomonospora</taxon>
    </lineage>
</organism>
<name>A0A841G028_9ACTN</name>
<evidence type="ECO:0000313" key="1">
    <source>
        <dbReference type="EMBL" id="MBB6037520.1"/>
    </source>
</evidence>
<dbReference type="Proteomes" id="UP000548476">
    <property type="component" value="Unassembled WGS sequence"/>
</dbReference>
<sequence length="219" mass="24298">MPTSPSSAPSSPGRRVTTVLFAVLLAIVLVAGVGFAFATAPTPQSASLQPPLKPRIAPDAIVLAEDFFPDEVEVRTLGADPEAMLERDADYDHDDCSDVGGATAEKLVDGCRYWMEVGYLDDDWFVTAYMFAYEEPARAKEIDEAFQSSDIDWLDLDMSKATRQDGWHWWDTTHVGQFALLICAGPSIPAFSEEELPDETQWVMRSFKSWALNELVVRT</sequence>